<keyword evidence="3" id="KW-1185">Reference proteome</keyword>
<dbReference type="PROSITE" id="PS50042">
    <property type="entry name" value="CNMP_BINDING_3"/>
    <property type="match status" value="1"/>
</dbReference>
<dbReference type="RefSeq" id="WP_212686832.1">
    <property type="nucleotide sequence ID" value="NZ_JAGSPN010000002.1"/>
</dbReference>
<evidence type="ECO:0000313" key="3">
    <source>
        <dbReference type="Proteomes" id="UP000680067"/>
    </source>
</evidence>
<evidence type="ECO:0000259" key="1">
    <source>
        <dbReference type="PROSITE" id="PS50042"/>
    </source>
</evidence>
<dbReference type="AlphaFoldDB" id="A0A941DID2"/>
<name>A0A941DID2_9BURK</name>
<dbReference type="EMBL" id="JAGSPN010000002">
    <property type="protein sequence ID" value="MBR7781487.1"/>
    <property type="molecule type" value="Genomic_DNA"/>
</dbReference>
<protein>
    <submittedName>
        <fullName evidence="2">Crp/Fnr family transcriptional regulator</fullName>
    </submittedName>
</protein>
<dbReference type="Pfam" id="PF00027">
    <property type="entry name" value="cNMP_binding"/>
    <property type="match status" value="1"/>
</dbReference>
<gene>
    <name evidence="2" type="ORF">KDM89_05000</name>
</gene>
<dbReference type="CDD" id="cd00038">
    <property type="entry name" value="CAP_ED"/>
    <property type="match status" value="1"/>
</dbReference>
<dbReference type="InterPro" id="IPR014710">
    <property type="entry name" value="RmlC-like_jellyroll"/>
</dbReference>
<dbReference type="InterPro" id="IPR018490">
    <property type="entry name" value="cNMP-bd_dom_sf"/>
</dbReference>
<dbReference type="Proteomes" id="UP000680067">
    <property type="component" value="Unassembled WGS sequence"/>
</dbReference>
<dbReference type="SUPFAM" id="SSF51206">
    <property type="entry name" value="cAMP-binding domain-like"/>
    <property type="match status" value="1"/>
</dbReference>
<feature type="domain" description="Cyclic nucleotide-binding" evidence="1">
    <location>
        <begin position="27"/>
        <end position="118"/>
    </location>
</feature>
<dbReference type="Gene3D" id="2.60.120.10">
    <property type="entry name" value="Jelly Rolls"/>
    <property type="match status" value="1"/>
</dbReference>
<accession>A0A941DID2</accession>
<sequence length="206" mass="23835">MELKFLRQTKVLMCGAAGNELSDWDTLENAAQLRQFSKAQEIFGSGEWQPYIYVIRRGIVKLSYLDDTGEEWVKSFIGEGGFFACPSVIISGGKTDYFAVALEDVELEQLHYPALQNLAEKNSDWSRAVRVLLESHILRKEQRERELLTMTPDLRYHSFLQSHRTIVKRIQIRDIAKYLGITPEALSRIRTRMRNKKHQNSSELIS</sequence>
<comment type="caution">
    <text evidence="2">The sequence shown here is derived from an EMBL/GenBank/DDBJ whole genome shotgun (WGS) entry which is preliminary data.</text>
</comment>
<dbReference type="InterPro" id="IPR000595">
    <property type="entry name" value="cNMP-bd_dom"/>
</dbReference>
<proteinExistence type="predicted"/>
<reference evidence="2" key="1">
    <citation type="submission" date="2021-04" db="EMBL/GenBank/DDBJ databases">
        <title>novel species isolated from subtropical streams in China.</title>
        <authorList>
            <person name="Lu H."/>
        </authorList>
    </citation>
    <scope>NUCLEOTIDE SEQUENCE</scope>
    <source>
        <strain evidence="2">LFS511W</strain>
    </source>
</reference>
<evidence type="ECO:0000313" key="2">
    <source>
        <dbReference type="EMBL" id="MBR7781487.1"/>
    </source>
</evidence>
<organism evidence="2 3">
    <name type="scientific">Undibacterium luofuense</name>
    <dbReference type="NCBI Taxonomy" id="2828733"/>
    <lineage>
        <taxon>Bacteria</taxon>
        <taxon>Pseudomonadati</taxon>
        <taxon>Pseudomonadota</taxon>
        <taxon>Betaproteobacteria</taxon>
        <taxon>Burkholderiales</taxon>
        <taxon>Oxalobacteraceae</taxon>
        <taxon>Undibacterium</taxon>
    </lineage>
</organism>